<comment type="caution">
    <text evidence="2">The sequence shown here is derived from an EMBL/GenBank/DDBJ whole genome shotgun (WGS) entry which is preliminary data.</text>
</comment>
<feature type="compositionally biased region" description="Polar residues" evidence="1">
    <location>
        <begin position="12"/>
        <end position="37"/>
    </location>
</feature>
<organism evidence="2 3">
    <name type="scientific">Friedmanniomyces simplex</name>
    <dbReference type="NCBI Taxonomy" id="329884"/>
    <lineage>
        <taxon>Eukaryota</taxon>
        <taxon>Fungi</taxon>
        <taxon>Dikarya</taxon>
        <taxon>Ascomycota</taxon>
        <taxon>Pezizomycotina</taxon>
        <taxon>Dothideomycetes</taxon>
        <taxon>Dothideomycetidae</taxon>
        <taxon>Mycosphaerellales</taxon>
        <taxon>Teratosphaeriaceae</taxon>
        <taxon>Friedmanniomyces</taxon>
    </lineage>
</organism>
<keyword evidence="3" id="KW-1185">Reference proteome</keyword>
<feature type="region of interest" description="Disordered" evidence="1">
    <location>
        <begin position="1"/>
        <end position="72"/>
    </location>
</feature>
<reference evidence="2 3" key="1">
    <citation type="submission" date="2017-03" db="EMBL/GenBank/DDBJ databases">
        <title>Genomes of endolithic fungi from Antarctica.</title>
        <authorList>
            <person name="Coleine C."/>
            <person name="Masonjones S."/>
            <person name="Stajich J.E."/>
        </authorList>
    </citation>
    <scope>NUCLEOTIDE SEQUENCE [LARGE SCALE GENOMIC DNA]</scope>
    <source>
        <strain evidence="2 3">CCFEE 5184</strain>
    </source>
</reference>
<dbReference type="OrthoDB" id="5375886at2759"/>
<proteinExistence type="predicted"/>
<dbReference type="AlphaFoldDB" id="A0A4U0WRF8"/>
<gene>
    <name evidence="2" type="ORF">B0A55_09861</name>
</gene>
<sequence>MSAPNAGRQSPEPEQQSGKQQSDVPASDVNDQGQAASNEAPAEESKDTLKNLESNPKGVLEDASKAKTSKNT</sequence>
<protein>
    <submittedName>
        <fullName evidence="2">Uncharacterized protein</fullName>
    </submittedName>
</protein>
<dbReference type="Proteomes" id="UP000309340">
    <property type="component" value="Unassembled WGS sequence"/>
</dbReference>
<evidence type="ECO:0000256" key="1">
    <source>
        <dbReference type="SAM" id="MobiDB-lite"/>
    </source>
</evidence>
<accession>A0A4U0WRF8</accession>
<evidence type="ECO:0000313" key="2">
    <source>
        <dbReference type="EMBL" id="TKA66034.1"/>
    </source>
</evidence>
<evidence type="ECO:0000313" key="3">
    <source>
        <dbReference type="Proteomes" id="UP000309340"/>
    </source>
</evidence>
<name>A0A4U0WRF8_9PEZI</name>
<dbReference type="EMBL" id="NAJQ01000682">
    <property type="protein sequence ID" value="TKA66034.1"/>
    <property type="molecule type" value="Genomic_DNA"/>
</dbReference>